<evidence type="ECO:0000313" key="1">
    <source>
        <dbReference type="EMBL" id="SEQ64952.1"/>
    </source>
</evidence>
<dbReference type="AlphaFoldDB" id="A0A9X8MDB0"/>
<dbReference type="Proteomes" id="UP000183210">
    <property type="component" value="Unassembled WGS sequence"/>
</dbReference>
<evidence type="ECO:0000313" key="2">
    <source>
        <dbReference type="Proteomes" id="UP000183210"/>
    </source>
</evidence>
<reference evidence="1 2" key="1">
    <citation type="submission" date="2016-10" db="EMBL/GenBank/DDBJ databases">
        <authorList>
            <person name="Varghese N."/>
            <person name="Submissions S."/>
        </authorList>
    </citation>
    <scope>NUCLEOTIDE SEQUENCE [LARGE SCALE GENOMIC DNA]</scope>
    <source>
        <strain evidence="1 2">LMG 21974</strain>
    </source>
</reference>
<gene>
    <name evidence="1" type="ORF">SAMN05216409_107167</name>
</gene>
<proteinExistence type="predicted"/>
<dbReference type="RefSeq" id="WP_074825874.1">
    <property type="nucleotide sequence ID" value="NZ_FOEV01000007.1"/>
</dbReference>
<accession>A0A9X8MDB0</accession>
<name>A0A9X8MDB0_9PSED</name>
<organism evidence="1 2">
    <name type="scientific">Pseudomonas lutea</name>
    <dbReference type="NCBI Taxonomy" id="243924"/>
    <lineage>
        <taxon>Bacteria</taxon>
        <taxon>Pseudomonadati</taxon>
        <taxon>Pseudomonadota</taxon>
        <taxon>Gammaproteobacteria</taxon>
        <taxon>Pseudomonadales</taxon>
        <taxon>Pseudomonadaceae</taxon>
        <taxon>Pseudomonas</taxon>
    </lineage>
</organism>
<dbReference type="GeneID" id="300267756"/>
<comment type="caution">
    <text evidence="1">The sequence shown here is derived from an EMBL/GenBank/DDBJ whole genome shotgun (WGS) entry which is preliminary data.</text>
</comment>
<sequence length="115" mass="12752">MLSDRTLGFLEGLAAASSTVYQEGGLLFTFKFAHQQAHRGLDESSSVRCLGLSDEAIEELARFFQGSLGQYTKEKPSRNALAVANALIEHLQHDLQFQFAALQVEDEDYGMKVQI</sequence>
<protein>
    <submittedName>
        <fullName evidence="1">Uncharacterized protein</fullName>
    </submittedName>
</protein>
<dbReference type="EMBL" id="FOEV01000007">
    <property type="protein sequence ID" value="SEQ64952.1"/>
    <property type="molecule type" value="Genomic_DNA"/>
</dbReference>